<dbReference type="InterPro" id="IPR026960">
    <property type="entry name" value="RVT-Znf"/>
</dbReference>
<name>A0A7J8NRG5_GOSRA</name>
<dbReference type="InterPro" id="IPR044730">
    <property type="entry name" value="RNase_H-like_dom_plant"/>
</dbReference>
<comment type="caution">
    <text evidence="3">The sequence shown here is derived from an EMBL/GenBank/DDBJ whole genome shotgun (WGS) entry which is preliminary data.</text>
</comment>
<reference evidence="3 4" key="1">
    <citation type="journal article" date="2019" name="Genome Biol. Evol.">
        <title>Insights into the evolution of the New World diploid cottons (Gossypium, subgenus Houzingenia) based on genome sequencing.</title>
        <authorList>
            <person name="Grover C.E."/>
            <person name="Arick M.A. 2nd"/>
            <person name="Thrash A."/>
            <person name="Conover J.L."/>
            <person name="Sanders W.S."/>
            <person name="Peterson D.G."/>
            <person name="Frelichowski J.E."/>
            <person name="Scheffler J.A."/>
            <person name="Scheffler B.E."/>
            <person name="Wendel J.F."/>
        </authorList>
    </citation>
    <scope>NUCLEOTIDE SEQUENCE [LARGE SCALE GENOMIC DNA]</scope>
    <source>
        <strain evidence="3">8</strain>
        <tissue evidence="3">Leaf</tissue>
    </source>
</reference>
<evidence type="ECO:0000259" key="1">
    <source>
        <dbReference type="Pfam" id="PF13456"/>
    </source>
</evidence>
<sequence>MEEFGKVLDELALIDIKLDKGWLTWSNIRDGSSFVKETLDRFVVSASGVEKMSFLSTEVVRQSCLNHDTILLDSVGRKPTNDYKDPRLFFKYEACWLRIKMLRILSEKSVKILPHGSNDRMVWVYNVHGIYMTKSAYSWLFLKGIGFGPHWFFWKFIWKMRFLLKTHVFEWRIGHELLPTNVKISAIKHNVDLICSRCRDGDETVIHALRDCPKARDVQEGGRSRDLGICIHNFSIRSILPRAPRICKWEKPPKGVIKVNVDASVNANRTGLGIIVRDSDGFILRGKVVFISKVVNSEWAKLGALLEGIRLAQSLNLDKVIFEMDCTCAISCFCKHKDDITIFGYRIKEAHKILDSFSKFEVKWVDCRCNKVANSLCNWSLFNCCNLSFEMDYPSDIHNLVISDVS</sequence>
<dbReference type="PANTHER" id="PTHR47074">
    <property type="entry name" value="BNAC02G40300D PROTEIN"/>
    <property type="match status" value="1"/>
</dbReference>
<dbReference type="Proteomes" id="UP000593578">
    <property type="component" value="Unassembled WGS sequence"/>
</dbReference>
<dbReference type="CDD" id="cd06222">
    <property type="entry name" value="RNase_H_like"/>
    <property type="match status" value="1"/>
</dbReference>
<evidence type="ECO:0000259" key="2">
    <source>
        <dbReference type="Pfam" id="PF13966"/>
    </source>
</evidence>
<dbReference type="GO" id="GO:0003676">
    <property type="term" value="F:nucleic acid binding"/>
    <property type="evidence" value="ECO:0007669"/>
    <property type="project" value="InterPro"/>
</dbReference>
<dbReference type="Pfam" id="PF13456">
    <property type="entry name" value="RVT_3"/>
    <property type="match status" value="1"/>
</dbReference>
<gene>
    <name evidence="3" type="ORF">Gorai_021836</name>
</gene>
<evidence type="ECO:0000313" key="4">
    <source>
        <dbReference type="Proteomes" id="UP000593578"/>
    </source>
</evidence>
<dbReference type="InterPro" id="IPR036397">
    <property type="entry name" value="RNaseH_sf"/>
</dbReference>
<evidence type="ECO:0000313" key="3">
    <source>
        <dbReference type="EMBL" id="MBA0579585.1"/>
    </source>
</evidence>
<dbReference type="SUPFAM" id="SSF53098">
    <property type="entry name" value="Ribonuclease H-like"/>
    <property type="match status" value="1"/>
</dbReference>
<dbReference type="GO" id="GO:0004523">
    <property type="term" value="F:RNA-DNA hybrid ribonuclease activity"/>
    <property type="evidence" value="ECO:0007669"/>
    <property type="project" value="InterPro"/>
</dbReference>
<accession>A0A7J8NRG5</accession>
<feature type="domain" description="RNase H type-1" evidence="1">
    <location>
        <begin position="260"/>
        <end position="379"/>
    </location>
</feature>
<organism evidence="3 4">
    <name type="scientific">Gossypium raimondii</name>
    <name type="common">Peruvian cotton</name>
    <name type="synonym">Gossypium klotzschianum subsp. raimondii</name>
    <dbReference type="NCBI Taxonomy" id="29730"/>
    <lineage>
        <taxon>Eukaryota</taxon>
        <taxon>Viridiplantae</taxon>
        <taxon>Streptophyta</taxon>
        <taxon>Embryophyta</taxon>
        <taxon>Tracheophyta</taxon>
        <taxon>Spermatophyta</taxon>
        <taxon>Magnoliopsida</taxon>
        <taxon>eudicotyledons</taxon>
        <taxon>Gunneridae</taxon>
        <taxon>Pentapetalae</taxon>
        <taxon>rosids</taxon>
        <taxon>malvids</taxon>
        <taxon>Malvales</taxon>
        <taxon>Malvaceae</taxon>
        <taxon>Malvoideae</taxon>
        <taxon>Gossypium</taxon>
    </lineage>
</organism>
<proteinExistence type="predicted"/>
<dbReference type="InterPro" id="IPR052929">
    <property type="entry name" value="RNase_H-like_EbsB-rel"/>
</dbReference>
<protein>
    <recommendedName>
        <fullName evidence="5">RNase H type-1 domain-containing protein</fullName>
    </recommendedName>
</protein>
<dbReference type="PANTHER" id="PTHR47074:SF48">
    <property type="entry name" value="POLYNUCLEOTIDYL TRANSFERASE, RIBONUCLEASE H-LIKE SUPERFAMILY PROTEIN"/>
    <property type="match status" value="1"/>
</dbReference>
<dbReference type="InterPro" id="IPR002156">
    <property type="entry name" value="RNaseH_domain"/>
</dbReference>
<dbReference type="InterPro" id="IPR012337">
    <property type="entry name" value="RNaseH-like_sf"/>
</dbReference>
<evidence type="ECO:0008006" key="5">
    <source>
        <dbReference type="Google" id="ProtNLM"/>
    </source>
</evidence>
<dbReference type="Gene3D" id="3.30.420.10">
    <property type="entry name" value="Ribonuclease H-like superfamily/Ribonuclease H"/>
    <property type="match status" value="1"/>
</dbReference>
<dbReference type="AlphaFoldDB" id="A0A7J8NRG5"/>
<dbReference type="EMBL" id="JABEZZ010000001">
    <property type="protein sequence ID" value="MBA0579585.1"/>
    <property type="molecule type" value="Genomic_DNA"/>
</dbReference>
<feature type="domain" description="Reverse transcriptase zinc-binding" evidence="2">
    <location>
        <begin position="131"/>
        <end position="217"/>
    </location>
</feature>
<dbReference type="Pfam" id="PF13966">
    <property type="entry name" value="zf-RVT"/>
    <property type="match status" value="1"/>
</dbReference>